<evidence type="ECO:0000313" key="3">
    <source>
        <dbReference type="Proteomes" id="UP000258127"/>
    </source>
</evidence>
<feature type="signal peptide" evidence="1">
    <location>
        <begin position="1"/>
        <end position="19"/>
    </location>
</feature>
<dbReference type="Proteomes" id="UP000258127">
    <property type="component" value="Chromosome"/>
</dbReference>
<evidence type="ECO:0008006" key="4">
    <source>
        <dbReference type="Google" id="ProtNLM"/>
    </source>
</evidence>
<reference evidence="2 3" key="1">
    <citation type="submission" date="2018-08" db="EMBL/GenBank/DDBJ databases">
        <authorList>
            <person name="Lee Y."/>
            <person name="Kakembo D."/>
        </authorList>
    </citation>
    <scope>NUCLEOTIDE SEQUENCE [LARGE SCALE GENOMIC DNA]</scope>
    <source>
        <strain evidence="2 3">JBCS1880</strain>
    </source>
</reference>
<name>A0AAI8KE06_9PSED</name>
<proteinExistence type="predicted"/>
<gene>
    <name evidence="2" type="ORF">DZC75_17850</name>
</gene>
<dbReference type="KEGG" id="ppv:NJ69_14190"/>
<feature type="chain" id="PRO_5042486376" description="FAD/FMN-containing dehydrogenase" evidence="1">
    <location>
        <begin position="20"/>
        <end position="165"/>
    </location>
</feature>
<dbReference type="AlphaFoldDB" id="A0AAI8KE06"/>
<evidence type="ECO:0000313" key="2">
    <source>
        <dbReference type="EMBL" id="AXO89780.1"/>
    </source>
</evidence>
<dbReference type="EMBL" id="CP031641">
    <property type="protein sequence ID" value="AXO89780.1"/>
    <property type="molecule type" value="Genomic_DNA"/>
</dbReference>
<sequence>MRRFLVPLVLACTSALAHAQTSAPAAWTLKDQFDTAYTLDPATRVVLIARSHATANLVNSAVEHTQPGYLDARKVVFVADIARVPGLVLKFLVPNMRSANYRILLDRDGQVAERYAGDRETVQWLDMDQGKVVRERHFEDLASLRQALASLVPPQGDGQAAQTRP</sequence>
<dbReference type="RefSeq" id="WP_039580082.1">
    <property type="nucleotide sequence ID" value="NZ_CP009747.1"/>
</dbReference>
<evidence type="ECO:0000256" key="1">
    <source>
        <dbReference type="SAM" id="SignalP"/>
    </source>
</evidence>
<keyword evidence="3" id="KW-1185">Reference proteome</keyword>
<keyword evidence="1" id="KW-0732">Signal</keyword>
<protein>
    <recommendedName>
        <fullName evidence="4">FAD/FMN-containing dehydrogenase</fullName>
    </recommendedName>
</protein>
<organism evidence="2 3">
    <name type="scientific">Pseudomonas parafulva</name>
    <dbReference type="NCBI Taxonomy" id="157782"/>
    <lineage>
        <taxon>Bacteria</taxon>
        <taxon>Pseudomonadati</taxon>
        <taxon>Pseudomonadota</taxon>
        <taxon>Gammaproteobacteria</taxon>
        <taxon>Pseudomonadales</taxon>
        <taxon>Pseudomonadaceae</taxon>
        <taxon>Pseudomonas</taxon>
    </lineage>
</organism>
<accession>A0AAI8KE06</accession>